<dbReference type="GO" id="GO:0004497">
    <property type="term" value="F:monooxygenase activity"/>
    <property type="evidence" value="ECO:0007669"/>
    <property type="project" value="UniProtKB-KW"/>
</dbReference>
<evidence type="ECO:0000256" key="8">
    <source>
        <dbReference type="SAM" id="SignalP"/>
    </source>
</evidence>
<dbReference type="PROSITE" id="PS00086">
    <property type="entry name" value="CYTOCHROME_P450"/>
    <property type="match status" value="1"/>
</dbReference>
<evidence type="ECO:0000256" key="1">
    <source>
        <dbReference type="ARBA" id="ARBA00001971"/>
    </source>
</evidence>
<evidence type="ECO:0000313" key="9">
    <source>
        <dbReference type="EMBL" id="PLB45028.1"/>
    </source>
</evidence>
<dbReference type="InterPro" id="IPR001128">
    <property type="entry name" value="Cyt_P450"/>
</dbReference>
<protein>
    <submittedName>
        <fullName evidence="9">Putative cytochrome P450 oxidoreductase</fullName>
    </submittedName>
</protein>
<dbReference type="RefSeq" id="XP_024700330.1">
    <property type="nucleotide sequence ID" value="XM_024851094.1"/>
</dbReference>
<dbReference type="EMBL" id="MSFO01000008">
    <property type="protein sequence ID" value="PLB45028.1"/>
    <property type="molecule type" value="Genomic_DNA"/>
</dbReference>
<dbReference type="SUPFAM" id="SSF48264">
    <property type="entry name" value="Cytochrome P450"/>
    <property type="match status" value="1"/>
</dbReference>
<feature type="signal peptide" evidence="8">
    <location>
        <begin position="1"/>
        <end position="17"/>
    </location>
</feature>
<evidence type="ECO:0000256" key="2">
    <source>
        <dbReference type="ARBA" id="ARBA00010617"/>
    </source>
</evidence>
<evidence type="ECO:0000256" key="3">
    <source>
        <dbReference type="ARBA" id="ARBA00022723"/>
    </source>
</evidence>
<evidence type="ECO:0000256" key="5">
    <source>
        <dbReference type="ARBA" id="ARBA00023004"/>
    </source>
</evidence>
<evidence type="ECO:0000256" key="7">
    <source>
        <dbReference type="RuleBase" id="RU000461"/>
    </source>
</evidence>
<accession>A0A2I2FWM4</accession>
<dbReference type="Proteomes" id="UP000234275">
    <property type="component" value="Unassembled WGS sequence"/>
</dbReference>
<keyword evidence="8" id="KW-0732">Signal</keyword>
<sequence length="443" mass="49857">MNFLWQVLALAFLLAWAVVRKYRTRVRYPSTIPVVKTPKDLNYKAVVDAQYTEGRTHTTVTYAKGFLTKNINRTIDSVYQEIDLALDRAVGQGPEPRSINVNDLVLGVFLRVYHRIYLGVDAARNEEWLGLCVEFPKVAVFAALAIAKWPGPLQPLANLILPETRRFRQFCNRVYAFLRSMHQDRLRAVKNPDFKPPADYIQSFIENAAGERANTDLLVEGMGMANLAGVQSTGRVLLQALLDIAAHPQYVEPLRQEVAGLMQESNGDANLTPLQLSRLDLMDSFFKESQKFHHANCLSVYRKIVQPMTLSNGVFLPANSYVALPGTAYSVIEEGGKKRAFDPFQWAEKKRASDGSNRFTYVFSGPDSLEFGAGTHACPGRFLAVNVLKATLSRILMRYDFQLPDGTSRPDDQYNHLLDVRQNTKSVLEFRPRRPAATATALR</sequence>
<keyword evidence="6 7" id="KW-0503">Monooxygenase</keyword>
<keyword evidence="10" id="KW-1185">Reference proteome</keyword>
<dbReference type="GO" id="GO:0005506">
    <property type="term" value="F:iron ion binding"/>
    <property type="evidence" value="ECO:0007669"/>
    <property type="project" value="InterPro"/>
</dbReference>
<name>A0A2I2FWM4_9EURO</name>
<dbReference type="InterPro" id="IPR036396">
    <property type="entry name" value="Cyt_P450_sf"/>
</dbReference>
<keyword evidence="5 7" id="KW-0408">Iron</keyword>
<feature type="chain" id="PRO_5014171175" evidence="8">
    <location>
        <begin position="18"/>
        <end position="443"/>
    </location>
</feature>
<dbReference type="GO" id="GO:0020037">
    <property type="term" value="F:heme binding"/>
    <property type="evidence" value="ECO:0007669"/>
    <property type="project" value="InterPro"/>
</dbReference>
<dbReference type="OrthoDB" id="1844152at2759"/>
<dbReference type="GO" id="GO:0019748">
    <property type="term" value="P:secondary metabolic process"/>
    <property type="evidence" value="ECO:0007669"/>
    <property type="project" value="UniProtKB-ARBA"/>
</dbReference>
<comment type="similarity">
    <text evidence="2 7">Belongs to the cytochrome P450 family.</text>
</comment>
<gene>
    <name evidence="9" type="ORF">P170DRAFT_450085</name>
</gene>
<keyword evidence="3 7" id="KW-0479">Metal-binding</keyword>
<dbReference type="GeneID" id="36558793"/>
<comment type="caution">
    <text evidence="9">The sequence shown here is derived from an EMBL/GenBank/DDBJ whole genome shotgun (WGS) entry which is preliminary data.</text>
</comment>
<dbReference type="PANTHER" id="PTHR46206">
    <property type="entry name" value="CYTOCHROME P450"/>
    <property type="match status" value="1"/>
</dbReference>
<dbReference type="InterPro" id="IPR017972">
    <property type="entry name" value="Cyt_P450_CS"/>
</dbReference>
<dbReference type="Pfam" id="PF00067">
    <property type="entry name" value="p450"/>
    <property type="match status" value="1"/>
</dbReference>
<reference evidence="9 10" key="1">
    <citation type="submission" date="2016-12" db="EMBL/GenBank/DDBJ databases">
        <title>The genomes of Aspergillus section Nigri reveals drivers in fungal speciation.</title>
        <authorList>
            <consortium name="DOE Joint Genome Institute"/>
            <person name="Vesth T.C."/>
            <person name="Nybo J."/>
            <person name="Theobald S."/>
            <person name="Brandl J."/>
            <person name="Frisvad J.C."/>
            <person name="Nielsen K.F."/>
            <person name="Lyhne E.K."/>
            <person name="Kogle M.E."/>
            <person name="Kuo A."/>
            <person name="Riley R."/>
            <person name="Clum A."/>
            <person name="Nolan M."/>
            <person name="Lipzen A."/>
            <person name="Salamov A."/>
            <person name="Henrissat B."/>
            <person name="Wiebenga A."/>
            <person name="De Vries R.P."/>
            <person name="Grigoriev I.V."/>
            <person name="Mortensen U.H."/>
            <person name="Andersen M.R."/>
            <person name="Baker S.E."/>
        </authorList>
    </citation>
    <scope>NUCLEOTIDE SEQUENCE [LARGE SCALE GENOMIC DNA]</scope>
    <source>
        <strain evidence="9 10">IBT 23096</strain>
    </source>
</reference>
<dbReference type="CDD" id="cd11041">
    <property type="entry name" value="CYP503A1-like"/>
    <property type="match status" value="1"/>
</dbReference>
<dbReference type="GO" id="GO:0016705">
    <property type="term" value="F:oxidoreductase activity, acting on paired donors, with incorporation or reduction of molecular oxygen"/>
    <property type="evidence" value="ECO:0007669"/>
    <property type="project" value="InterPro"/>
</dbReference>
<keyword evidence="4 7" id="KW-0560">Oxidoreductase</keyword>
<proteinExistence type="inferred from homology"/>
<comment type="cofactor">
    <cofactor evidence="1">
        <name>heme</name>
        <dbReference type="ChEBI" id="CHEBI:30413"/>
    </cofactor>
</comment>
<dbReference type="VEuPathDB" id="FungiDB:P170DRAFT_450085"/>
<evidence type="ECO:0000256" key="4">
    <source>
        <dbReference type="ARBA" id="ARBA00023002"/>
    </source>
</evidence>
<keyword evidence="7" id="KW-0349">Heme</keyword>
<organism evidence="9 10">
    <name type="scientific">Aspergillus steynii IBT 23096</name>
    <dbReference type="NCBI Taxonomy" id="1392250"/>
    <lineage>
        <taxon>Eukaryota</taxon>
        <taxon>Fungi</taxon>
        <taxon>Dikarya</taxon>
        <taxon>Ascomycota</taxon>
        <taxon>Pezizomycotina</taxon>
        <taxon>Eurotiomycetes</taxon>
        <taxon>Eurotiomycetidae</taxon>
        <taxon>Eurotiales</taxon>
        <taxon>Aspergillaceae</taxon>
        <taxon>Aspergillus</taxon>
        <taxon>Aspergillus subgen. Circumdati</taxon>
    </lineage>
</organism>
<dbReference type="AlphaFoldDB" id="A0A2I2FWM4"/>
<dbReference type="STRING" id="1392250.A0A2I2FWM4"/>
<evidence type="ECO:0000313" key="10">
    <source>
        <dbReference type="Proteomes" id="UP000234275"/>
    </source>
</evidence>
<dbReference type="Gene3D" id="1.10.630.10">
    <property type="entry name" value="Cytochrome P450"/>
    <property type="match status" value="1"/>
</dbReference>
<evidence type="ECO:0000256" key="6">
    <source>
        <dbReference type="ARBA" id="ARBA00023033"/>
    </source>
</evidence>